<reference evidence="2" key="1">
    <citation type="journal article" date="2021" name="IMA Fungus">
        <title>Genomic characterization of three marine fungi, including Emericellopsis atlantica sp. nov. with signatures of a generalist lifestyle and marine biomass degradation.</title>
        <authorList>
            <person name="Hagestad O.C."/>
            <person name="Hou L."/>
            <person name="Andersen J.H."/>
            <person name="Hansen E.H."/>
            <person name="Altermark B."/>
            <person name="Li C."/>
            <person name="Kuhnert E."/>
            <person name="Cox R.J."/>
            <person name="Crous P.W."/>
            <person name="Spatafora J.W."/>
            <person name="Lail K."/>
            <person name="Amirebrahimi M."/>
            <person name="Lipzen A."/>
            <person name="Pangilinan J."/>
            <person name="Andreopoulos W."/>
            <person name="Hayes R.D."/>
            <person name="Ng V."/>
            <person name="Grigoriev I.V."/>
            <person name="Jackson S.A."/>
            <person name="Sutton T.D.S."/>
            <person name="Dobson A.D.W."/>
            <person name="Rama T."/>
        </authorList>
    </citation>
    <scope>NUCLEOTIDE SEQUENCE</scope>
    <source>
        <strain evidence="2">TRa018bII</strain>
    </source>
</reference>
<dbReference type="Proteomes" id="UP000824998">
    <property type="component" value="Unassembled WGS sequence"/>
</dbReference>
<gene>
    <name evidence="2" type="ORF">BJ875DRAFT_483898</name>
</gene>
<dbReference type="AlphaFoldDB" id="A0A9P8C766"/>
<evidence type="ECO:0000256" key="1">
    <source>
        <dbReference type="SAM" id="MobiDB-lite"/>
    </source>
</evidence>
<dbReference type="PANTHER" id="PTHR40788">
    <property type="entry name" value="CLR5 DOMAIN-CONTAINING PROTEIN-RELATED"/>
    <property type="match status" value="1"/>
</dbReference>
<evidence type="ECO:0000313" key="2">
    <source>
        <dbReference type="EMBL" id="KAG9234751.1"/>
    </source>
</evidence>
<dbReference type="OrthoDB" id="2922289at2759"/>
<keyword evidence="3" id="KW-1185">Reference proteome</keyword>
<proteinExistence type="predicted"/>
<accession>A0A9P8C766</accession>
<organism evidence="2 3">
    <name type="scientific">Amylocarpus encephaloides</name>
    <dbReference type="NCBI Taxonomy" id="45428"/>
    <lineage>
        <taxon>Eukaryota</taxon>
        <taxon>Fungi</taxon>
        <taxon>Dikarya</taxon>
        <taxon>Ascomycota</taxon>
        <taxon>Pezizomycotina</taxon>
        <taxon>Leotiomycetes</taxon>
        <taxon>Helotiales</taxon>
        <taxon>Helotiales incertae sedis</taxon>
        <taxon>Amylocarpus</taxon>
    </lineage>
</organism>
<name>A0A9P8C766_9HELO</name>
<evidence type="ECO:0000313" key="3">
    <source>
        <dbReference type="Proteomes" id="UP000824998"/>
    </source>
</evidence>
<feature type="region of interest" description="Disordered" evidence="1">
    <location>
        <begin position="135"/>
        <end position="156"/>
    </location>
</feature>
<dbReference type="EMBL" id="MU251453">
    <property type="protein sequence ID" value="KAG9234751.1"/>
    <property type="molecule type" value="Genomic_DNA"/>
</dbReference>
<protein>
    <submittedName>
        <fullName evidence="2">Uncharacterized protein</fullName>
    </submittedName>
</protein>
<sequence>MDELERLTQSEPGEKAKKSPWVARALAGLISLKHCQIAKRIGHLPTVDYLMRFTPLNELIRNLQPTMKSLAKIGTPKEGRFNYPSHKRRSKETIARMRQSEANLDLFWSTIDREYKRKTGNTLKQTFETLTPQTRPLERTAESLEPQGPVSKKSSNLEETFDTLRLHDAGTSSKFAVAQPKTKLKPRGLAIPSTSTRLNSLEEQGFQSF</sequence>
<comment type="caution">
    <text evidence="2">The sequence shown here is derived from an EMBL/GenBank/DDBJ whole genome shotgun (WGS) entry which is preliminary data.</text>
</comment>
<dbReference type="PANTHER" id="PTHR40788:SF2">
    <property type="entry name" value="CLR5 DOMAIN-CONTAINING PROTEIN"/>
    <property type="match status" value="1"/>
</dbReference>